<protein>
    <recommendedName>
        <fullName evidence="1">GCN5-related N-acetyltransferase Rv2170-like domain-containing protein</fullName>
    </recommendedName>
</protein>
<comment type="caution">
    <text evidence="2">The sequence shown here is derived from an EMBL/GenBank/DDBJ whole genome shotgun (WGS) entry which is preliminary data.</text>
</comment>
<gene>
    <name evidence="2" type="ORF">GCM10022392_01140</name>
</gene>
<dbReference type="SUPFAM" id="SSF55729">
    <property type="entry name" value="Acyl-CoA N-acyltransferases (Nat)"/>
    <property type="match status" value="1"/>
</dbReference>
<dbReference type="CDD" id="cd04301">
    <property type="entry name" value="NAT_SF"/>
    <property type="match status" value="1"/>
</dbReference>
<dbReference type="Pfam" id="PF08445">
    <property type="entry name" value="FR47"/>
    <property type="match status" value="1"/>
</dbReference>
<reference evidence="3" key="1">
    <citation type="journal article" date="2019" name="Int. J. Syst. Evol. Microbiol.">
        <title>The Global Catalogue of Microorganisms (GCM) 10K type strain sequencing project: providing services to taxonomists for standard genome sequencing and annotation.</title>
        <authorList>
            <consortium name="The Broad Institute Genomics Platform"/>
            <consortium name="The Broad Institute Genome Sequencing Center for Infectious Disease"/>
            <person name="Wu L."/>
            <person name="Ma J."/>
        </authorList>
    </citation>
    <scope>NUCLEOTIDE SEQUENCE [LARGE SCALE GENOMIC DNA]</scope>
    <source>
        <strain evidence="3">JCM 17085</strain>
    </source>
</reference>
<name>A0ABP7W9V2_9SPHI</name>
<sequence>MAEIINFDTVAAFFKENQPYFQAQYYQHFYVIKVMEAIENQEVSVLDAFNVVSGVKKIIFLSTDKSGIYIYGDAIDDDAINSLYERATYKHYTNFHFAGSKPILDRLFDLKELPSSIDKSRIIYVANNILHLKRKHLGKAVNSIYADFETLTQMSYAYSIEEWGEREGRGIDYVQEMVAQCIEQQILIQYNVSSGIAAIAQVLNSENKMPIVGSLYTLPEKRGKGIATMLVHAITSKLLKSGFTTCGIISDATNPITNKMFSNIGFQAVSEHLSVICTDFGKRI</sequence>
<dbReference type="Proteomes" id="UP001500841">
    <property type="component" value="Unassembled WGS sequence"/>
</dbReference>
<dbReference type="InterPro" id="IPR016181">
    <property type="entry name" value="Acyl_CoA_acyltransferase"/>
</dbReference>
<evidence type="ECO:0000313" key="3">
    <source>
        <dbReference type="Proteomes" id="UP001500841"/>
    </source>
</evidence>
<feature type="domain" description="GCN5-related N-acetyltransferase Rv2170-like" evidence="1">
    <location>
        <begin position="208"/>
        <end position="271"/>
    </location>
</feature>
<accession>A0ABP7W9V2</accession>
<dbReference type="RefSeq" id="WP_345100274.1">
    <property type="nucleotide sequence ID" value="NZ_BAABCV010000001.1"/>
</dbReference>
<organism evidence="2 3">
    <name type="scientific">Mucilaginibacter panaciglaebae</name>
    <dbReference type="NCBI Taxonomy" id="502331"/>
    <lineage>
        <taxon>Bacteria</taxon>
        <taxon>Pseudomonadati</taxon>
        <taxon>Bacteroidota</taxon>
        <taxon>Sphingobacteriia</taxon>
        <taxon>Sphingobacteriales</taxon>
        <taxon>Sphingobacteriaceae</taxon>
        <taxon>Mucilaginibacter</taxon>
    </lineage>
</organism>
<dbReference type="Gene3D" id="3.40.630.30">
    <property type="match status" value="1"/>
</dbReference>
<evidence type="ECO:0000259" key="1">
    <source>
        <dbReference type="Pfam" id="PF08445"/>
    </source>
</evidence>
<dbReference type="InterPro" id="IPR013653">
    <property type="entry name" value="GCN5-like_dom"/>
</dbReference>
<keyword evidence="3" id="KW-1185">Reference proteome</keyword>
<dbReference type="EMBL" id="BAABCV010000001">
    <property type="protein sequence ID" value="GAA4084215.1"/>
    <property type="molecule type" value="Genomic_DNA"/>
</dbReference>
<proteinExistence type="predicted"/>
<evidence type="ECO:0000313" key="2">
    <source>
        <dbReference type="EMBL" id="GAA4084215.1"/>
    </source>
</evidence>